<dbReference type="InterPro" id="IPR001650">
    <property type="entry name" value="Helicase_C-like"/>
</dbReference>
<dbReference type="GO" id="GO:1990077">
    <property type="term" value="C:primosome complex"/>
    <property type="evidence" value="ECO:0007669"/>
    <property type="project" value="UniProtKB-UniRule"/>
</dbReference>
<evidence type="ECO:0000256" key="13">
    <source>
        <dbReference type="SAM" id="MobiDB-lite"/>
    </source>
</evidence>
<keyword evidence="3 12" id="KW-0479">Metal-binding</keyword>
<keyword evidence="10 12" id="KW-0413">Isomerase</keyword>
<dbReference type="GO" id="GO:0003677">
    <property type="term" value="F:DNA binding"/>
    <property type="evidence" value="ECO:0007669"/>
    <property type="project" value="UniProtKB-UniRule"/>
</dbReference>
<dbReference type="InterPro" id="IPR027417">
    <property type="entry name" value="P-loop_NTPase"/>
</dbReference>
<evidence type="ECO:0000256" key="9">
    <source>
        <dbReference type="ARBA" id="ARBA00023125"/>
    </source>
</evidence>
<evidence type="ECO:0000256" key="12">
    <source>
        <dbReference type="HAMAP-Rule" id="MF_00983"/>
    </source>
</evidence>
<dbReference type="InterPro" id="IPR042115">
    <property type="entry name" value="PriA_3primeBD_sf"/>
</dbReference>
<dbReference type="InterPro" id="IPR041236">
    <property type="entry name" value="PriA_C"/>
</dbReference>
<comment type="similarity">
    <text evidence="12">Belongs to the helicase family. PriA subfamily.</text>
</comment>
<dbReference type="InterPro" id="IPR040498">
    <property type="entry name" value="PriA_CRR"/>
</dbReference>
<protein>
    <recommendedName>
        <fullName evidence="12">Replication restart protein PriA</fullName>
    </recommendedName>
    <alternativeName>
        <fullName evidence="12">ATP-dependent DNA helicase PriA</fullName>
        <ecNumber evidence="12">5.6.2.4</ecNumber>
    </alternativeName>
    <alternativeName>
        <fullName evidence="12">DNA 3'-5' helicase PriA</fullName>
    </alternativeName>
</protein>
<dbReference type="InterPro" id="IPR011545">
    <property type="entry name" value="DEAD/DEAH_box_helicase_dom"/>
</dbReference>
<comment type="cofactor">
    <cofactor evidence="12">
        <name>Zn(2+)</name>
        <dbReference type="ChEBI" id="CHEBI:29105"/>
    </cofactor>
    <text evidence="12">Binds 2 zinc ions per subunit.</text>
</comment>
<feature type="binding site" evidence="12">
    <location>
        <position position="541"/>
    </location>
    <ligand>
        <name>Zn(2+)</name>
        <dbReference type="ChEBI" id="CHEBI:29105"/>
        <label>2</label>
    </ligand>
</feature>
<evidence type="ECO:0000256" key="8">
    <source>
        <dbReference type="ARBA" id="ARBA00022840"/>
    </source>
</evidence>
<dbReference type="PANTHER" id="PTHR30580:SF0">
    <property type="entry name" value="PRIMOSOMAL PROTEIN N"/>
    <property type="match status" value="1"/>
</dbReference>
<dbReference type="SUPFAM" id="SSF52540">
    <property type="entry name" value="P-loop containing nucleoside triphosphate hydrolases"/>
    <property type="match status" value="1"/>
</dbReference>
<feature type="binding site" evidence="12">
    <location>
        <position position="562"/>
    </location>
    <ligand>
        <name>Zn(2+)</name>
        <dbReference type="ChEBI" id="CHEBI:29105"/>
        <label>2</label>
    </ligand>
</feature>
<evidence type="ECO:0000256" key="1">
    <source>
        <dbReference type="ARBA" id="ARBA00022515"/>
    </source>
</evidence>
<dbReference type="PANTHER" id="PTHR30580">
    <property type="entry name" value="PRIMOSOMAL PROTEIN N"/>
    <property type="match status" value="1"/>
</dbReference>
<evidence type="ECO:0000256" key="4">
    <source>
        <dbReference type="ARBA" id="ARBA00022741"/>
    </source>
</evidence>
<dbReference type="Proteomes" id="UP000382040">
    <property type="component" value="Unassembled WGS sequence"/>
</dbReference>
<dbReference type="Gene3D" id="3.40.1440.60">
    <property type="entry name" value="PriA, 3(prime) DNA-binding domain"/>
    <property type="match status" value="1"/>
</dbReference>
<comment type="catalytic activity">
    <reaction evidence="12">
        <text>Couples ATP hydrolysis with the unwinding of duplex DNA by translocating in the 3'-5' direction.</text>
        <dbReference type="EC" id="5.6.2.4"/>
    </reaction>
</comment>
<comment type="function">
    <text evidence="12">Initiates the restart of stalled replication forks, which reloads the replicative helicase on sites other than the origin of replication. Recognizes and binds to abandoned replication forks and remodels them to uncover a helicase loading site. Promotes assembly of the primosome at these replication forks.</text>
</comment>
<feature type="binding site" evidence="12">
    <location>
        <position position="559"/>
    </location>
    <ligand>
        <name>Zn(2+)</name>
        <dbReference type="ChEBI" id="CHEBI:29105"/>
        <label>2</label>
    </ligand>
</feature>
<feature type="binding site" evidence="12">
    <location>
        <position position="544"/>
    </location>
    <ligand>
        <name>Zn(2+)</name>
        <dbReference type="ChEBI" id="CHEBI:29105"/>
        <label>2</label>
    </ligand>
</feature>
<evidence type="ECO:0000259" key="14">
    <source>
        <dbReference type="PROSITE" id="PS51192"/>
    </source>
</evidence>
<keyword evidence="7 12" id="KW-0862">Zinc</keyword>
<evidence type="ECO:0000256" key="5">
    <source>
        <dbReference type="ARBA" id="ARBA00022801"/>
    </source>
</evidence>
<keyword evidence="6 12" id="KW-0347">Helicase</keyword>
<dbReference type="FunFam" id="3.40.50.300:FF:000489">
    <property type="entry name" value="Primosome assembly protein PriA"/>
    <property type="match status" value="1"/>
</dbReference>
<dbReference type="Pfam" id="PF17764">
    <property type="entry name" value="PriA_3primeBD"/>
    <property type="match status" value="1"/>
</dbReference>
<keyword evidence="2 12" id="KW-0235">DNA replication</keyword>
<dbReference type="RefSeq" id="WP_150560255.1">
    <property type="nucleotide sequence ID" value="NZ_CABPST010000007.1"/>
</dbReference>
<dbReference type="GO" id="GO:0005524">
    <property type="term" value="F:ATP binding"/>
    <property type="evidence" value="ECO:0007669"/>
    <property type="project" value="UniProtKB-UniRule"/>
</dbReference>
<gene>
    <name evidence="12" type="primary">priA</name>
    <name evidence="15" type="ORF">PBR20603_02958</name>
</gene>
<keyword evidence="1 12" id="KW-0639">Primosome</keyword>
<sequence>MTRTDDLSEPSLASTDDAPSPVAKPRTGTPAIARVALDTPLLTLFDYRLDQAASPGQLVQVPFGRRQVVGVVWELTQRSEVDPAKLRDVTSVWHELPPLGGDWRDLMQFAARYYQRGIGEVALPAVPGHLRTPMRWPRLLAQRGVQRYRIADGALTTLIDNVPARLRAQRRLAEGLAQAGTLDADEAKALCSKAADVLKQWATAGWVVVETVPFHEAMRDAAEAGEAGEVDKADCEPSVGRGEAGADAYPIAEDAPGTTKTLTAGQADAVAAIHDALEAAGAQRLDHTPPDGDVQASDGPACAPFLLYGVTGSGKTEVYLRAVAEALHHRGRRDAQVLVLVPEINLTPQLEGVFRKRFPDEALVTLHSGLAEGERARHWLAAHRGEARIVLGTRLAVMASLPHLRLIVVDEEHDPSYKQQEGLRYSARDLAIWRANRLRIPVVLGSATPSLDSWRRAEQGRYVRLAMPERATPDAVLPRVSLIDMEIERKRQRAVHEGLSQPLLAAIRARREAGEQSLLFLNRRGYAPVLNCDACGWISDCRRCSAHMVLHKPERRLRCHHCGAESRIPHACPDCGNQDLAPLGRGTQRIEEALAEHFPDARLARIDADSTRRKGSAQALFAQVHAGEVDILIGTQMVAKGHDFRNVTLVGVVNADSALFSHDFRAAERLFAQLMQVAGRAGRAARADGPGDVLIQTRYASHPLFASLMRHDYAGFAAQQLEERRVALLPPYTHQALLRAEARRLDEAMTFLKQAREIAASPALNDPRISLWDPVPMTMVRIAGTERAQLVVESAHRGALQRFLTRWMGELRALKAPVRWHLEVDPLEI</sequence>
<evidence type="ECO:0000313" key="16">
    <source>
        <dbReference type="Proteomes" id="UP000382040"/>
    </source>
</evidence>
<feature type="binding site" evidence="12">
    <location>
        <position position="535"/>
    </location>
    <ligand>
        <name>Zn(2+)</name>
        <dbReference type="ChEBI" id="CHEBI:29105"/>
        <label>1</label>
    </ligand>
</feature>
<dbReference type="Gene3D" id="3.40.50.300">
    <property type="entry name" value="P-loop containing nucleotide triphosphate hydrolases"/>
    <property type="match status" value="2"/>
</dbReference>
<organism evidence="15 16">
    <name type="scientific">Pandoraea bronchicola</name>
    <dbReference type="NCBI Taxonomy" id="2508287"/>
    <lineage>
        <taxon>Bacteria</taxon>
        <taxon>Pseudomonadati</taxon>
        <taxon>Pseudomonadota</taxon>
        <taxon>Betaproteobacteria</taxon>
        <taxon>Burkholderiales</taxon>
        <taxon>Burkholderiaceae</taxon>
        <taxon>Pandoraea</taxon>
    </lineage>
</organism>
<feature type="domain" description="Helicase ATP-binding" evidence="14">
    <location>
        <begin position="305"/>
        <end position="467"/>
    </location>
</feature>
<dbReference type="Pfam" id="PF00270">
    <property type="entry name" value="DEAD"/>
    <property type="match status" value="1"/>
</dbReference>
<dbReference type="GO" id="GO:0043138">
    <property type="term" value="F:3'-5' DNA helicase activity"/>
    <property type="evidence" value="ECO:0007669"/>
    <property type="project" value="UniProtKB-EC"/>
</dbReference>
<dbReference type="CDD" id="cd18804">
    <property type="entry name" value="SF2_C_priA"/>
    <property type="match status" value="1"/>
</dbReference>
<feature type="binding site" evidence="12">
    <location>
        <position position="575"/>
    </location>
    <ligand>
        <name>Zn(2+)</name>
        <dbReference type="ChEBI" id="CHEBI:29105"/>
        <label>1</label>
    </ligand>
</feature>
<dbReference type="SMART" id="SM00490">
    <property type="entry name" value="HELICc"/>
    <property type="match status" value="1"/>
</dbReference>
<reference evidence="15 16" key="1">
    <citation type="submission" date="2019-08" db="EMBL/GenBank/DDBJ databases">
        <authorList>
            <person name="Peeters C."/>
        </authorList>
    </citation>
    <scope>NUCLEOTIDE SEQUENCE [LARGE SCALE GENOMIC DNA]</scope>
    <source>
        <strain evidence="15 16">LMG 20603</strain>
    </source>
</reference>
<dbReference type="SMART" id="SM00487">
    <property type="entry name" value="DEXDc"/>
    <property type="match status" value="1"/>
</dbReference>
<dbReference type="HAMAP" id="MF_00983">
    <property type="entry name" value="PriA"/>
    <property type="match status" value="1"/>
</dbReference>
<evidence type="ECO:0000256" key="7">
    <source>
        <dbReference type="ARBA" id="ARBA00022833"/>
    </source>
</evidence>
<dbReference type="InterPro" id="IPR041222">
    <property type="entry name" value="PriA_3primeBD"/>
</dbReference>
<feature type="binding site" evidence="12">
    <location>
        <position position="532"/>
    </location>
    <ligand>
        <name>Zn(2+)</name>
        <dbReference type="ChEBI" id="CHEBI:29105"/>
        <label>1</label>
    </ligand>
</feature>
<dbReference type="GO" id="GO:0006269">
    <property type="term" value="P:DNA replication, synthesis of primer"/>
    <property type="evidence" value="ECO:0007669"/>
    <property type="project" value="UniProtKB-KW"/>
</dbReference>
<dbReference type="CDD" id="cd17929">
    <property type="entry name" value="DEXHc_priA"/>
    <property type="match status" value="1"/>
</dbReference>
<dbReference type="InterPro" id="IPR014001">
    <property type="entry name" value="Helicase_ATP-bd"/>
</dbReference>
<evidence type="ECO:0000256" key="3">
    <source>
        <dbReference type="ARBA" id="ARBA00022723"/>
    </source>
</evidence>
<dbReference type="GO" id="GO:0008270">
    <property type="term" value="F:zinc ion binding"/>
    <property type="evidence" value="ECO:0007669"/>
    <property type="project" value="UniProtKB-UniRule"/>
</dbReference>
<dbReference type="Pfam" id="PF00271">
    <property type="entry name" value="Helicase_C"/>
    <property type="match status" value="1"/>
</dbReference>
<dbReference type="GO" id="GO:0006270">
    <property type="term" value="P:DNA replication initiation"/>
    <property type="evidence" value="ECO:0007669"/>
    <property type="project" value="TreeGrafter"/>
</dbReference>
<dbReference type="EMBL" id="CABPST010000007">
    <property type="protein sequence ID" value="VVE88994.1"/>
    <property type="molecule type" value="Genomic_DNA"/>
</dbReference>
<name>A0A5E5BTN0_9BURK</name>
<dbReference type="EC" id="5.6.2.4" evidence="12"/>
<dbReference type="Pfam" id="PF18319">
    <property type="entry name" value="Zn_ribbon_PriA"/>
    <property type="match status" value="1"/>
</dbReference>
<dbReference type="NCBIfam" id="NF004067">
    <property type="entry name" value="PRK05580.1-4"/>
    <property type="match status" value="1"/>
</dbReference>
<evidence type="ECO:0000313" key="15">
    <source>
        <dbReference type="EMBL" id="VVE88994.1"/>
    </source>
</evidence>
<keyword evidence="9 12" id="KW-0238">DNA-binding</keyword>
<evidence type="ECO:0000256" key="11">
    <source>
        <dbReference type="ARBA" id="ARBA00048988"/>
    </source>
</evidence>
<feature type="binding site" evidence="12">
    <location>
        <position position="572"/>
    </location>
    <ligand>
        <name>Zn(2+)</name>
        <dbReference type="ChEBI" id="CHEBI:29105"/>
        <label>1</label>
    </ligand>
</feature>
<accession>A0A5E5BTN0</accession>
<dbReference type="InterPro" id="IPR005259">
    <property type="entry name" value="PriA"/>
</dbReference>
<comment type="catalytic activity">
    <reaction evidence="11 12">
        <text>ATP + H2O = ADP + phosphate + H(+)</text>
        <dbReference type="Rhea" id="RHEA:13065"/>
        <dbReference type="ChEBI" id="CHEBI:15377"/>
        <dbReference type="ChEBI" id="CHEBI:15378"/>
        <dbReference type="ChEBI" id="CHEBI:30616"/>
        <dbReference type="ChEBI" id="CHEBI:43474"/>
        <dbReference type="ChEBI" id="CHEBI:456216"/>
        <dbReference type="EC" id="5.6.2.4"/>
    </reaction>
</comment>
<proteinExistence type="inferred from homology"/>
<dbReference type="Pfam" id="PF18074">
    <property type="entry name" value="PriA_C"/>
    <property type="match status" value="1"/>
</dbReference>
<keyword evidence="5 12" id="KW-0378">Hydrolase</keyword>
<evidence type="ECO:0000256" key="10">
    <source>
        <dbReference type="ARBA" id="ARBA00023235"/>
    </source>
</evidence>
<feature type="region of interest" description="Disordered" evidence="13">
    <location>
        <begin position="1"/>
        <end position="29"/>
    </location>
</feature>
<evidence type="ECO:0000256" key="2">
    <source>
        <dbReference type="ARBA" id="ARBA00022705"/>
    </source>
</evidence>
<dbReference type="AlphaFoldDB" id="A0A5E5BTN0"/>
<evidence type="ECO:0000256" key="6">
    <source>
        <dbReference type="ARBA" id="ARBA00022806"/>
    </source>
</evidence>
<dbReference type="GO" id="GO:0006310">
    <property type="term" value="P:DNA recombination"/>
    <property type="evidence" value="ECO:0007669"/>
    <property type="project" value="InterPro"/>
</dbReference>
<comment type="subunit">
    <text evidence="12">Component of the replication restart primosome.</text>
</comment>
<keyword evidence="16" id="KW-1185">Reference proteome</keyword>
<dbReference type="OrthoDB" id="9759544at2"/>
<dbReference type="GO" id="GO:0016887">
    <property type="term" value="F:ATP hydrolysis activity"/>
    <property type="evidence" value="ECO:0007669"/>
    <property type="project" value="RHEA"/>
</dbReference>
<dbReference type="PROSITE" id="PS51192">
    <property type="entry name" value="HELICASE_ATP_BIND_1"/>
    <property type="match status" value="1"/>
</dbReference>
<keyword evidence="8 12" id="KW-0067">ATP-binding</keyword>
<dbReference type="NCBIfam" id="TIGR00595">
    <property type="entry name" value="priA"/>
    <property type="match status" value="1"/>
</dbReference>
<dbReference type="GO" id="GO:0006302">
    <property type="term" value="P:double-strand break repair"/>
    <property type="evidence" value="ECO:0007669"/>
    <property type="project" value="InterPro"/>
</dbReference>
<feature type="region of interest" description="Disordered" evidence="13">
    <location>
        <begin position="223"/>
        <end position="242"/>
    </location>
</feature>
<keyword evidence="4 12" id="KW-0547">Nucleotide-binding</keyword>